<reference evidence="2 3" key="1">
    <citation type="journal article" date="2021" name="Hortic Res">
        <title>Chromosome-scale assembly of the Dendrobium chrysotoxum genome enhances the understanding of orchid evolution.</title>
        <authorList>
            <person name="Zhang Y."/>
            <person name="Zhang G.Q."/>
            <person name="Zhang D."/>
            <person name="Liu X.D."/>
            <person name="Xu X.Y."/>
            <person name="Sun W.H."/>
            <person name="Yu X."/>
            <person name="Zhu X."/>
            <person name="Wang Z.W."/>
            <person name="Zhao X."/>
            <person name="Zhong W.Y."/>
            <person name="Chen H."/>
            <person name="Yin W.L."/>
            <person name="Huang T."/>
            <person name="Niu S.C."/>
            <person name="Liu Z.J."/>
        </authorList>
    </citation>
    <scope>NUCLEOTIDE SEQUENCE [LARGE SCALE GENOMIC DNA]</scope>
    <source>
        <strain evidence="2">Lindl</strain>
    </source>
</reference>
<evidence type="ECO:0000256" key="1">
    <source>
        <dbReference type="SAM" id="Phobius"/>
    </source>
</evidence>
<dbReference type="Proteomes" id="UP000775213">
    <property type="component" value="Unassembled WGS sequence"/>
</dbReference>
<keyword evidence="1" id="KW-0812">Transmembrane</keyword>
<keyword evidence="3" id="KW-1185">Reference proteome</keyword>
<proteinExistence type="predicted"/>
<organism evidence="2 3">
    <name type="scientific">Dendrobium chrysotoxum</name>
    <name type="common">Orchid</name>
    <dbReference type="NCBI Taxonomy" id="161865"/>
    <lineage>
        <taxon>Eukaryota</taxon>
        <taxon>Viridiplantae</taxon>
        <taxon>Streptophyta</taxon>
        <taxon>Embryophyta</taxon>
        <taxon>Tracheophyta</taxon>
        <taxon>Spermatophyta</taxon>
        <taxon>Magnoliopsida</taxon>
        <taxon>Liliopsida</taxon>
        <taxon>Asparagales</taxon>
        <taxon>Orchidaceae</taxon>
        <taxon>Epidendroideae</taxon>
        <taxon>Malaxideae</taxon>
        <taxon>Dendrobiinae</taxon>
        <taxon>Dendrobium</taxon>
    </lineage>
</organism>
<dbReference type="Gene3D" id="2.40.100.10">
    <property type="entry name" value="Cyclophilin-like"/>
    <property type="match status" value="1"/>
</dbReference>
<accession>A0AAV7H1L3</accession>
<keyword evidence="1" id="KW-0472">Membrane</keyword>
<protein>
    <submittedName>
        <fullName evidence="2">Uncharacterized protein</fullName>
    </submittedName>
</protein>
<gene>
    <name evidence="2" type="ORF">IEQ34_010337</name>
</gene>
<feature type="transmembrane region" description="Helical" evidence="1">
    <location>
        <begin position="75"/>
        <end position="96"/>
    </location>
</feature>
<keyword evidence="1" id="KW-1133">Transmembrane helix</keyword>
<name>A0AAV7H1L3_DENCH</name>
<dbReference type="EMBL" id="JAGFBR010000009">
    <property type="protein sequence ID" value="KAH0462762.1"/>
    <property type="molecule type" value="Genomic_DNA"/>
</dbReference>
<evidence type="ECO:0000313" key="2">
    <source>
        <dbReference type="EMBL" id="KAH0462762.1"/>
    </source>
</evidence>
<sequence length="155" mass="17133">MLSYLSIGAVIAKTVCGTPNTGHSVLNRPGILQSFYPCYDPIHARTGKLDFQDSRAKKRTHNGFIVKINLNCKVIVYHFQSIFLRSLLMVLILYYFKLTAINFSLISQANSGPNTNGCQRVLGEGLLVVRKIENVATGPNNRPKLACVVSECGEM</sequence>
<dbReference type="InterPro" id="IPR029000">
    <property type="entry name" value="Cyclophilin-like_dom_sf"/>
</dbReference>
<evidence type="ECO:0000313" key="3">
    <source>
        <dbReference type="Proteomes" id="UP000775213"/>
    </source>
</evidence>
<comment type="caution">
    <text evidence="2">The sequence shown here is derived from an EMBL/GenBank/DDBJ whole genome shotgun (WGS) entry which is preliminary data.</text>
</comment>
<dbReference type="SUPFAM" id="SSF50891">
    <property type="entry name" value="Cyclophilin-like"/>
    <property type="match status" value="1"/>
</dbReference>
<dbReference type="AlphaFoldDB" id="A0AAV7H1L3"/>